<evidence type="ECO:0000256" key="2">
    <source>
        <dbReference type="ARBA" id="ARBA00022448"/>
    </source>
</evidence>
<keyword evidence="2" id="KW-0813">Transport</keyword>
<dbReference type="AlphaFoldDB" id="A0A1H0QQ01"/>
<evidence type="ECO:0000256" key="1">
    <source>
        <dbReference type="ARBA" id="ARBA00004141"/>
    </source>
</evidence>
<evidence type="ECO:0000259" key="9">
    <source>
        <dbReference type="Pfam" id="PF07885"/>
    </source>
</evidence>
<comment type="subcellular location">
    <subcellularLocation>
        <location evidence="1">Membrane</location>
        <topology evidence="1">Multi-pass membrane protein</topology>
    </subcellularLocation>
</comment>
<evidence type="ECO:0000256" key="7">
    <source>
        <dbReference type="ARBA" id="ARBA00023303"/>
    </source>
</evidence>
<dbReference type="SUPFAM" id="SSF81324">
    <property type="entry name" value="Voltage-gated potassium channels"/>
    <property type="match status" value="1"/>
</dbReference>
<dbReference type="PANTHER" id="PTHR11537:SF254">
    <property type="entry name" value="POTASSIUM VOLTAGE-GATED CHANNEL PROTEIN SHAB"/>
    <property type="match status" value="1"/>
</dbReference>
<evidence type="ECO:0000256" key="4">
    <source>
        <dbReference type="ARBA" id="ARBA00022989"/>
    </source>
</evidence>
<gene>
    <name evidence="10" type="ORF">SAMN04515671_3193</name>
</gene>
<dbReference type="GO" id="GO:0005249">
    <property type="term" value="F:voltage-gated potassium channel activity"/>
    <property type="evidence" value="ECO:0007669"/>
    <property type="project" value="InterPro"/>
</dbReference>
<evidence type="ECO:0000256" key="5">
    <source>
        <dbReference type="ARBA" id="ARBA00023065"/>
    </source>
</evidence>
<feature type="transmembrane region" description="Helical" evidence="8">
    <location>
        <begin position="33"/>
        <end position="55"/>
    </location>
</feature>
<reference evidence="10 11" key="1">
    <citation type="submission" date="2016-10" db="EMBL/GenBank/DDBJ databases">
        <authorList>
            <person name="de Groot N.N."/>
        </authorList>
    </citation>
    <scope>NUCLEOTIDE SEQUENCE [LARGE SCALE GENOMIC DNA]</scope>
    <source>
        <strain evidence="11">P4-7,KCTC 19426,CECT 7604</strain>
    </source>
</reference>
<feature type="transmembrane region" description="Helical" evidence="8">
    <location>
        <begin position="172"/>
        <end position="197"/>
    </location>
</feature>
<keyword evidence="7 10" id="KW-0407">Ion channel</keyword>
<dbReference type="PANTHER" id="PTHR11537">
    <property type="entry name" value="VOLTAGE-GATED POTASSIUM CHANNEL"/>
    <property type="match status" value="1"/>
</dbReference>
<feature type="transmembrane region" description="Helical" evidence="8">
    <location>
        <begin position="9"/>
        <end position="27"/>
    </location>
</feature>
<dbReference type="Gene3D" id="1.10.287.70">
    <property type="match status" value="1"/>
</dbReference>
<dbReference type="GO" id="GO:0001508">
    <property type="term" value="P:action potential"/>
    <property type="evidence" value="ECO:0007669"/>
    <property type="project" value="TreeGrafter"/>
</dbReference>
<sequence>MVWERRTEWPLVVAALMFLLGYALPILDPGVPPALRSGCTVILAATWLVFVVDFLGRIWFAERRGHYLVRHLPDLLVLAVPILRPLRLLRLLVLVKVLNRQAGNALRGRVAIYVGAAAVTVIFCAALAVLDAERGRPGANIATFGDAAWWAVTTVMTVGYGDRYPVTVEGRFVAVGLMVAGIALIGVVTASFATWLIDKVRQVEAESRAATSADVNALRTEMTALREQLALRADESTGNGSTQKP</sequence>
<keyword evidence="5" id="KW-0406">Ion transport</keyword>
<evidence type="ECO:0000313" key="10">
    <source>
        <dbReference type="EMBL" id="SDP19185.1"/>
    </source>
</evidence>
<name>A0A1H0QQ01_9ACTN</name>
<dbReference type="Gene3D" id="1.20.5.110">
    <property type="match status" value="1"/>
</dbReference>
<dbReference type="InterPro" id="IPR013099">
    <property type="entry name" value="K_chnl_dom"/>
</dbReference>
<dbReference type="Pfam" id="PF07885">
    <property type="entry name" value="Ion_trans_2"/>
    <property type="match status" value="1"/>
</dbReference>
<feature type="transmembrane region" description="Helical" evidence="8">
    <location>
        <begin position="110"/>
        <end position="129"/>
    </location>
</feature>
<evidence type="ECO:0000313" key="11">
    <source>
        <dbReference type="Proteomes" id="UP000198741"/>
    </source>
</evidence>
<evidence type="ECO:0000256" key="3">
    <source>
        <dbReference type="ARBA" id="ARBA00022692"/>
    </source>
</evidence>
<accession>A0A1H0QQ01</accession>
<dbReference type="Proteomes" id="UP000198741">
    <property type="component" value="Chromosome I"/>
</dbReference>
<organism evidence="10 11">
    <name type="scientific">Nakamurella panacisegetis</name>
    <dbReference type="NCBI Taxonomy" id="1090615"/>
    <lineage>
        <taxon>Bacteria</taxon>
        <taxon>Bacillati</taxon>
        <taxon>Actinomycetota</taxon>
        <taxon>Actinomycetes</taxon>
        <taxon>Nakamurellales</taxon>
        <taxon>Nakamurellaceae</taxon>
        <taxon>Nakamurella</taxon>
    </lineage>
</organism>
<evidence type="ECO:0000256" key="8">
    <source>
        <dbReference type="SAM" id="Phobius"/>
    </source>
</evidence>
<dbReference type="STRING" id="1090615.SAMN04515671_3193"/>
<keyword evidence="4 8" id="KW-1133">Transmembrane helix</keyword>
<keyword evidence="11" id="KW-1185">Reference proteome</keyword>
<keyword evidence="6 8" id="KW-0472">Membrane</keyword>
<feature type="transmembrane region" description="Helical" evidence="8">
    <location>
        <begin position="141"/>
        <end position="160"/>
    </location>
</feature>
<dbReference type="GO" id="GO:0008076">
    <property type="term" value="C:voltage-gated potassium channel complex"/>
    <property type="evidence" value="ECO:0007669"/>
    <property type="project" value="InterPro"/>
</dbReference>
<proteinExistence type="predicted"/>
<dbReference type="InterPro" id="IPR028325">
    <property type="entry name" value="VG_K_chnl"/>
</dbReference>
<evidence type="ECO:0000256" key="6">
    <source>
        <dbReference type="ARBA" id="ARBA00023136"/>
    </source>
</evidence>
<protein>
    <submittedName>
        <fullName evidence="10">Voltage-gated potassium channel</fullName>
    </submittedName>
</protein>
<feature type="domain" description="Potassium channel" evidence="9">
    <location>
        <begin position="120"/>
        <end position="197"/>
    </location>
</feature>
<keyword evidence="3 8" id="KW-0812">Transmembrane</keyword>
<dbReference type="EMBL" id="LT629710">
    <property type="protein sequence ID" value="SDP19185.1"/>
    <property type="molecule type" value="Genomic_DNA"/>
</dbReference>